<sequence>MENVNCSGMMRQLRQSPRTATMSPMMNGEIRKRWILTMLDQLKPMLWLRLKD</sequence>
<dbReference type="EMBL" id="CAMGYJ010000002">
    <property type="protein sequence ID" value="CAI0378441.1"/>
    <property type="molecule type" value="Genomic_DNA"/>
</dbReference>
<organism evidence="2 3">
    <name type="scientific">Linum tenue</name>
    <dbReference type="NCBI Taxonomy" id="586396"/>
    <lineage>
        <taxon>Eukaryota</taxon>
        <taxon>Viridiplantae</taxon>
        <taxon>Streptophyta</taxon>
        <taxon>Embryophyta</taxon>
        <taxon>Tracheophyta</taxon>
        <taxon>Spermatophyta</taxon>
        <taxon>Magnoliopsida</taxon>
        <taxon>eudicotyledons</taxon>
        <taxon>Gunneridae</taxon>
        <taxon>Pentapetalae</taxon>
        <taxon>rosids</taxon>
        <taxon>fabids</taxon>
        <taxon>Malpighiales</taxon>
        <taxon>Linaceae</taxon>
        <taxon>Linum</taxon>
    </lineage>
</organism>
<evidence type="ECO:0000313" key="3">
    <source>
        <dbReference type="Proteomes" id="UP001154282"/>
    </source>
</evidence>
<proteinExistence type="predicted"/>
<comment type="caution">
    <text evidence="2">The sequence shown here is derived from an EMBL/GenBank/DDBJ whole genome shotgun (WGS) entry which is preliminary data.</text>
</comment>
<dbReference type="Proteomes" id="UP001154282">
    <property type="component" value="Unassembled WGS sequence"/>
</dbReference>
<protein>
    <submittedName>
        <fullName evidence="2">Uncharacterized protein</fullName>
    </submittedName>
</protein>
<keyword evidence="3" id="KW-1185">Reference proteome</keyword>
<name>A0AAV0GZF6_9ROSI</name>
<evidence type="ECO:0000256" key="1">
    <source>
        <dbReference type="SAM" id="MobiDB-lite"/>
    </source>
</evidence>
<dbReference type="AlphaFoldDB" id="A0AAV0GZF6"/>
<gene>
    <name evidence="2" type="ORF">LITE_LOCUS1849</name>
</gene>
<evidence type="ECO:0000313" key="2">
    <source>
        <dbReference type="EMBL" id="CAI0378441.1"/>
    </source>
</evidence>
<feature type="region of interest" description="Disordered" evidence="1">
    <location>
        <begin position="1"/>
        <end position="24"/>
    </location>
</feature>
<feature type="compositionally biased region" description="Polar residues" evidence="1">
    <location>
        <begin position="13"/>
        <end position="24"/>
    </location>
</feature>
<accession>A0AAV0GZF6</accession>
<reference evidence="2" key="1">
    <citation type="submission" date="2022-08" db="EMBL/GenBank/DDBJ databases">
        <authorList>
            <person name="Gutierrez-Valencia J."/>
        </authorList>
    </citation>
    <scope>NUCLEOTIDE SEQUENCE</scope>
</reference>